<proteinExistence type="predicted"/>
<evidence type="ECO:0000313" key="1">
    <source>
        <dbReference type="EMBL" id="CEL09241.1"/>
    </source>
</evidence>
<dbReference type="OrthoDB" id="449487at2759"/>
<dbReference type="AlphaFoldDB" id="A0A0U5CFR6"/>
<dbReference type="Proteomes" id="UP000054771">
    <property type="component" value="Unassembled WGS sequence"/>
</dbReference>
<gene>
    <name evidence="1" type="ORF">ASPCAL12380</name>
</gene>
<evidence type="ECO:0000313" key="2">
    <source>
        <dbReference type="Proteomes" id="UP000054771"/>
    </source>
</evidence>
<dbReference type="STRING" id="454130.A0A0U5CFR6"/>
<organism evidence="1 2">
    <name type="scientific">Aspergillus calidoustus</name>
    <dbReference type="NCBI Taxonomy" id="454130"/>
    <lineage>
        <taxon>Eukaryota</taxon>
        <taxon>Fungi</taxon>
        <taxon>Dikarya</taxon>
        <taxon>Ascomycota</taxon>
        <taxon>Pezizomycotina</taxon>
        <taxon>Eurotiomycetes</taxon>
        <taxon>Eurotiomycetidae</taxon>
        <taxon>Eurotiales</taxon>
        <taxon>Aspergillaceae</taxon>
        <taxon>Aspergillus</taxon>
        <taxon>Aspergillus subgen. Nidulantes</taxon>
    </lineage>
</organism>
<keyword evidence="2" id="KW-1185">Reference proteome</keyword>
<name>A0A0U5CFR6_ASPCI</name>
<protein>
    <submittedName>
        <fullName evidence="1">Uncharacterized protein</fullName>
    </submittedName>
</protein>
<accession>A0A0U5CFR6</accession>
<sequence length="116" mass="13247">MLRYTLRWYGGLCNHYPRCDTFKLRSQRVVVKIDALDTKEQAKTMMLAGLEVFGQRAEDIKHLIMMLGPSGPYGRPRHSQNNFHLTIYASGKARRGSNLPGSIRDKVLVKVKELTV</sequence>
<dbReference type="EMBL" id="CDMC01000013">
    <property type="protein sequence ID" value="CEL09241.1"/>
    <property type="molecule type" value="Genomic_DNA"/>
</dbReference>
<reference evidence="2" key="1">
    <citation type="journal article" date="2016" name="Genome Announc.">
        <title>Draft genome sequences of fungus Aspergillus calidoustus.</title>
        <authorList>
            <person name="Horn F."/>
            <person name="Linde J."/>
            <person name="Mattern D.J."/>
            <person name="Walther G."/>
            <person name="Guthke R."/>
            <person name="Scherlach K."/>
            <person name="Martin K."/>
            <person name="Brakhage A.A."/>
            <person name="Petzke L."/>
            <person name="Valiante V."/>
        </authorList>
    </citation>
    <scope>NUCLEOTIDE SEQUENCE [LARGE SCALE GENOMIC DNA]</scope>
    <source>
        <strain evidence="2">SF006504</strain>
    </source>
</reference>